<dbReference type="InterPro" id="IPR029058">
    <property type="entry name" value="AB_hydrolase_fold"/>
</dbReference>
<dbReference type="AlphaFoldDB" id="A8LVE0"/>
<dbReference type="GO" id="GO:0006508">
    <property type="term" value="P:proteolysis"/>
    <property type="evidence" value="ECO:0007669"/>
    <property type="project" value="InterPro"/>
</dbReference>
<proteinExistence type="inferred from homology"/>
<dbReference type="STRING" id="391037.Sare_4878"/>
<accession>A8LVE0</accession>
<protein>
    <submittedName>
        <fullName evidence="4">Alpha/beta hydrolase fold</fullName>
    </submittedName>
</protein>
<dbReference type="KEGG" id="saq:Sare_4878"/>
<dbReference type="Gene3D" id="3.40.50.1820">
    <property type="entry name" value="alpha/beta hydrolase"/>
    <property type="match status" value="1"/>
</dbReference>
<dbReference type="HOGENOM" id="CLU_020336_50_4_11"/>
<reference evidence="4" key="1">
    <citation type="submission" date="2007-10" db="EMBL/GenBank/DDBJ databases">
        <title>Complete sequence of Salinispora arenicola CNS-205.</title>
        <authorList>
            <consortium name="US DOE Joint Genome Institute"/>
            <person name="Copeland A."/>
            <person name="Lucas S."/>
            <person name="Lapidus A."/>
            <person name="Barry K."/>
            <person name="Glavina del Rio T."/>
            <person name="Dalin E."/>
            <person name="Tice H."/>
            <person name="Pitluck S."/>
            <person name="Foster B."/>
            <person name="Schmutz J."/>
            <person name="Larimer F."/>
            <person name="Land M."/>
            <person name="Hauser L."/>
            <person name="Kyrpides N."/>
            <person name="Ivanova N."/>
            <person name="Jensen P.R."/>
            <person name="Moore B.S."/>
            <person name="Penn K."/>
            <person name="Jenkins C."/>
            <person name="Udwary D."/>
            <person name="Xiang L."/>
            <person name="Gontang E."/>
            <person name="Richardson P."/>
        </authorList>
    </citation>
    <scope>NUCLEOTIDE SEQUENCE [LARGE SCALE GENOMIC DNA]</scope>
    <source>
        <strain evidence="4">CNS-205</strain>
    </source>
</reference>
<evidence type="ECO:0000313" key="4">
    <source>
        <dbReference type="EMBL" id="ABW00629.1"/>
    </source>
</evidence>
<feature type="domain" description="AB hydrolase-1" evidence="3">
    <location>
        <begin position="24"/>
        <end position="251"/>
    </location>
</feature>
<dbReference type="EMBL" id="CP000850">
    <property type="protein sequence ID" value="ABW00629.1"/>
    <property type="molecule type" value="Genomic_DNA"/>
</dbReference>
<keyword evidence="2 4" id="KW-0378">Hydrolase</keyword>
<dbReference type="InterPro" id="IPR002410">
    <property type="entry name" value="Peptidase_S33"/>
</dbReference>
<dbReference type="SUPFAM" id="SSF53474">
    <property type="entry name" value="alpha/beta-Hydrolases"/>
    <property type="match status" value="1"/>
</dbReference>
<dbReference type="Pfam" id="PF00561">
    <property type="entry name" value="Abhydrolase_1"/>
    <property type="match status" value="1"/>
</dbReference>
<dbReference type="InterPro" id="IPR000073">
    <property type="entry name" value="AB_hydrolase_1"/>
</dbReference>
<comment type="similarity">
    <text evidence="1">Belongs to the peptidase S33 family.</text>
</comment>
<organism evidence="4">
    <name type="scientific">Salinispora arenicola (strain CNS-205)</name>
    <dbReference type="NCBI Taxonomy" id="391037"/>
    <lineage>
        <taxon>Bacteria</taxon>
        <taxon>Bacillati</taxon>
        <taxon>Actinomycetota</taxon>
        <taxon>Actinomycetes</taxon>
        <taxon>Micromonosporales</taxon>
        <taxon>Micromonosporaceae</taxon>
        <taxon>Salinispora</taxon>
    </lineage>
</organism>
<evidence type="ECO:0000256" key="1">
    <source>
        <dbReference type="ARBA" id="ARBA00010088"/>
    </source>
</evidence>
<dbReference type="PANTHER" id="PTHR43194">
    <property type="entry name" value="HYDROLASE ALPHA/BETA FOLD FAMILY"/>
    <property type="match status" value="1"/>
</dbReference>
<evidence type="ECO:0000256" key="2">
    <source>
        <dbReference type="ARBA" id="ARBA00022801"/>
    </source>
</evidence>
<dbReference type="OrthoDB" id="63519at2"/>
<sequence length="281" mass="30785">MNRVSVRRDGVVLSCLDGGSGDDVIVLLHGLAGSGRELVPTAEALLPERHVIVVDQRGHGYSTRRPQDLSRRAYVEDVVAVVEQLAGGVPVTVVGQSMGGHTALLFAAKYPELVRRLVLLEGGVGGREDRGDYPAELGDFFASWPVPFADVRQAAEFLGDTPIAQAWLRDLDRCPDGLWPRFEPEVMRVAIGAVAARARWDEWQRVKVPTLLVLGEHGIIPAAEVQRMLSLRPDVEQVVVPGAGHDVHLEERDVWVRVLRQFLTSTSAKEPPRQRATPRGG</sequence>
<gene>
    <name evidence="4" type="ordered locus">Sare_4878</name>
</gene>
<dbReference type="PATRIC" id="fig|391037.6.peg.4926"/>
<dbReference type="InterPro" id="IPR050228">
    <property type="entry name" value="Carboxylesterase_BioH"/>
</dbReference>
<dbReference type="ESTHER" id="salai-a8lve0">
    <property type="family name" value="Proline_iminopeptidase"/>
</dbReference>
<dbReference type="GO" id="GO:0004177">
    <property type="term" value="F:aminopeptidase activity"/>
    <property type="evidence" value="ECO:0007669"/>
    <property type="project" value="UniProtKB-EC"/>
</dbReference>
<dbReference type="PRINTS" id="PR00111">
    <property type="entry name" value="ABHYDROLASE"/>
</dbReference>
<dbReference type="eggNOG" id="COG2267">
    <property type="taxonomic scope" value="Bacteria"/>
</dbReference>
<dbReference type="PANTHER" id="PTHR43194:SF2">
    <property type="entry name" value="PEROXISOMAL MEMBRANE PROTEIN LPX1"/>
    <property type="match status" value="1"/>
</dbReference>
<name>A8LVE0_SALAI</name>
<evidence type="ECO:0000259" key="3">
    <source>
        <dbReference type="Pfam" id="PF00561"/>
    </source>
</evidence>
<dbReference type="PRINTS" id="PR00793">
    <property type="entry name" value="PROAMNOPTASE"/>
</dbReference>